<dbReference type="AlphaFoldDB" id="X0WED1"/>
<evidence type="ECO:0000313" key="1">
    <source>
        <dbReference type="EMBL" id="GAG21532.1"/>
    </source>
</evidence>
<feature type="non-terminal residue" evidence="1">
    <location>
        <position position="35"/>
    </location>
</feature>
<comment type="caution">
    <text evidence="1">The sequence shown here is derived from an EMBL/GenBank/DDBJ whole genome shotgun (WGS) entry which is preliminary data.</text>
</comment>
<gene>
    <name evidence="1" type="ORF">S01H1_47437</name>
</gene>
<protein>
    <submittedName>
        <fullName evidence="1">Uncharacterized protein</fullName>
    </submittedName>
</protein>
<dbReference type="EMBL" id="BARS01030413">
    <property type="protein sequence ID" value="GAG21532.1"/>
    <property type="molecule type" value="Genomic_DNA"/>
</dbReference>
<sequence length="35" mass="3627">MEKVPVMVTGIGGGGHGEQIVKALRMASTPYEIIG</sequence>
<proteinExistence type="predicted"/>
<name>X0WED1_9ZZZZ</name>
<organism evidence="1">
    <name type="scientific">marine sediment metagenome</name>
    <dbReference type="NCBI Taxonomy" id="412755"/>
    <lineage>
        <taxon>unclassified sequences</taxon>
        <taxon>metagenomes</taxon>
        <taxon>ecological metagenomes</taxon>
    </lineage>
</organism>
<reference evidence="1" key="1">
    <citation type="journal article" date="2014" name="Front. Microbiol.">
        <title>High frequency of phylogenetically diverse reductive dehalogenase-homologous genes in deep subseafloor sedimentary metagenomes.</title>
        <authorList>
            <person name="Kawai M."/>
            <person name="Futagami T."/>
            <person name="Toyoda A."/>
            <person name="Takaki Y."/>
            <person name="Nishi S."/>
            <person name="Hori S."/>
            <person name="Arai W."/>
            <person name="Tsubouchi T."/>
            <person name="Morono Y."/>
            <person name="Uchiyama I."/>
            <person name="Ito T."/>
            <person name="Fujiyama A."/>
            <person name="Inagaki F."/>
            <person name="Takami H."/>
        </authorList>
    </citation>
    <scope>NUCLEOTIDE SEQUENCE</scope>
    <source>
        <strain evidence="1">Expedition CK06-06</strain>
    </source>
</reference>
<accession>X0WED1</accession>